<comment type="caution">
    <text evidence="1">The sequence shown here is derived from an EMBL/GenBank/DDBJ whole genome shotgun (WGS) entry which is preliminary data.</text>
</comment>
<protein>
    <submittedName>
        <fullName evidence="1">25494_t:CDS:1</fullName>
    </submittedName>
</protein>
<dbReference type="Proteomes" id="UP000789901">
    <property type="component" value="Unassembled WGS sequence"/>
</dbReference>
<proteinExistence type="predicted"/>
<reference evidence="1 2" key="1">
    <citation type="submission" date="2021-06" db="EMBL/GenBank/DDBJ databases">
        <authorList>
            <person name="Kallberg Y."/>
            <person name="Tangrot J."/>
            <person name="Rosling A."/>
        </authorList>
    </citation>
    <scope>NUCLEOTIDE SEQUENCE [LARGE SCALE GENOMIC DNA]</scope>
    <source>
        <strain evidence="1 2">120-4 pot B 10/14</strain>
    </source>
</reference>
<name>A0ABN7W7N8_GIGMA</name>
<keyword evidence="2" id="KW-1185">Reference proteome</keyword>
<gene>
    <name evidence="1" type="ORF">GMARGA_LOCUS27094</name>
</gene>
<dbReference type="EMBL" id="CAJVQB010032638">
    <property type="protein sequence ID" value="CAG8818593.1"/>
    <property type="molecule type" value="Genomic_DNA"/>
</dbReference>
<accession>A0ABN7W7N8</accession>
<sequence>MFKFNVEYKINICKKIDDKIQEIYYFTPNHTSIDADESLFNNHNKDQFNEEKIAKEKPKSDQQNDLSINNLIDDNIKYNKKESLVGSFNYYLKKDLNQLSLCNNLENLINHLQKNLMFKEIDIEFYSLCNNLEIDYYQQKILANLFNHLWYFIMEFMKYHDSTHLENLRMNTINLGLLYIHQRNEMIGDEIFRKVINKKKNWHKLNELWIPIFVFLIKKTSTGKN</sequence>
<organism evidence="1 2">
    <name type="scientific">Gigaspora margarita</name>
    <dbReference type="NCBI Taxonomy" id="4874"/>
    <lineage>
        <taxon>Eukaryota</taxon>
        <taxon>Fungi</taxon>
        <taxon>Fungi incertae sedis</taxon>
        <taxon>Mucoromycota</taxon>
        <taxon>Glomeromycotina</taxon>
        <taxon>Glomeromycetes</taxon>
        <taxon>Diversisporales</taxon>
        <taxon>Gigasporaceae</taxon>
        <taxon>Gigaspora</taxon>
    </lineage>
</organism>
<evidence type="ECO:0000313" key="1">
    <source>
        <dbReference type="EMBL" id="CAG8818593.1"/>
    </source>
</evidence>
<evidence type="ECO:0000313" key="2">
    <source>
        <dbReference type="Proteomes" id="UP000789901"/>
    </source>
</evidence>
<feature type="non-terminal residue" evidence="1">
    <location>
        <position position="225"/>
    </location>
</feature>